<reference evidence="1 2" key="1">
    <citation type="submission" date="2019-07" db="EMBL/GenBank/DDBJ databases">
        <title>Genomic Encyclopedia of Type Strains, Phase IV (KMG-IV): sequencing the most valuable type-strain genomes for metagenomic binning, comparative biology and taxonomic classification.</title>
        <authorList>
            <person name="Goeker M."/>
        </authorList>
    </citation>
    <scope>NUCLEOTIDE SEQUENCE [LARGE SCALE GENOMIC DNA]</scope>
    <source>
        <strain evidence="1 2">SS015</strain>
    </source>
</reference>
<organism evidence="1 2">
    <name type="scientific">Geothermobacter ehrlichii</name>
    <dbReference type="NCBI Taxonomy" id="213224"/>
    <lineage>
        <taxon>Bacteria</taxon>
        <taxon>Pseudomonadati</taxon>
        <taxon>Thermodesulfobacteriota</taxon>
        <taxon>Desulfuromonadia</taxon>
        <taxon>Desulfuromonadales</taxon>
        <taxon>Geothermobacteraceae</taxon>
        <taxon>Geothermobacter</taxon>
    </lineage>
</organism>
<protein>
    <submittedName>
        <fullName evidence="1">TrfA protein</fullName>
    </submittedName>
</protein>
<dbReference type="AlphaFoldDB" id="A0A5D3WHK5"/>
<accession>A0A5D3WHK5</accession>
<dbReference type="Pfam" id="PF07042">
    <property type="entry name" value="TrfA"/>
    <property type="match status" value="1"/>
</dbReference>
<evidence type="ECO:0000313" key="1">
    <source>
        <dbReference type="EMBL" id="TYO96806.1"/>
    </source>
</evidence>
<dbReference type="OrthoDB" id="8481003at2"/>
<gene>
    <name evidence="1" type="ORF">EDC39_11294</name>
</gene>
<comment type="caution">
    <text evidence="1">The sequence shown here is derived from an EMBL/GenBank/DDBJ whole genome shotgun (WGS) entry which is preliminary data.</text>
</comment>
<name>A0A5D3WHK5_9BACT</name>
<keyword evidence="2" id="KW-1185">Reference proteome</keyword>
<evidence type="ECO:0000313" key="2">
    <source>
        <dbReference type="Proteomes" id="UP000324159"/>
    </source>
</evidence>
<proteinExistence type="predicted"/>
<sequence length="274" mass="31907">MGDSTRPPLDRDIMAILNRLKREMEDGPKYLPEWADEKAATPNEIVRSALFTARNHRQPRIWFRDEPIVVTGGGEITYRGEELRQDDELVWFRLLQLAREQALGQTIFFTPYSFLKSIGWHVNKWGYHHLKTCLSRLTATAVHITSHRIGSVVVSLVDGFEYVDPEKYTPLYLWEVRMSPVLSRLFSDHEFTLIDLEQRKALPQGIATKLHSYWASHREPYPVKVETLQKLCGSKSSPKEFNRLLKSALNALVEVGFLERWEIRRGVIVVHRKR</sequence>
<dbReference type="EMBL" id="VNIB01000012">
    <property type="protein sequence ID" value="TYO96806.1"/>
    <property type="molecule type" value="Genomic_DNA"/>
</dbReference>
<dbReference type="InterPro" id="IPR010751">
    <property type="entry name" value="TrfA"/>
</dbReference>
<dbReference type="RefSeq" id="WP_148896648.1">
    <property type="nucleotide sequence ID" value="NZ_VNIB01000012.1"/>
</dbReference>
<dbReference type="Proteomes" id="UP000324159">
    <property type="component" value="Unassembled WGS sequence"/>
</dbReference>